<evidence type="ECO:0000256" key="1">
    <source>
        <dbReference type="SAM" id="MobiDB-lite"/>
    </source>
</evidence>
<feature type="region of interest" description="Disordered" evidence="1">
    <location>
        <begin position="387"/>
        <end position="436"/>
    </location>
</feature>
<keyword evidence="4" id="KW-1185">Reference proteome</keyword>
<dbReference type="GO" id="GO:0042790">
    <property type="term" value="P:nucleolar large rRNA transcription by RNA polymerase I"/>
    <property type="evidence" value="ECO:0007669"/>
    <property type="project" value="TreeGrafter"/>
</dbReference>
<dbReference type="GO" id="GO:0001164">
    <property type="term" value="F:RNA polymerase I core promoter sequence-specific DNA binding"/>
    <property type="evidence" value="ECO:0007669"/>
    <property type="project" value="TreeGrafter"/>
</dbReference>
<accession>A0A9W9BY66</accession>
<reference evidence="3" key="1">
    <citation type="submission" date="2022-10" db="EMBL/GenBank/DDBJ databases">
        <title>Tapping the CABI collections for fungal endophytes: first genome assemblies for Collariella, Neodidymelliopsis, Ascochyta clinopodiicola, Didymella pomorum, Didymosphaeria variabile, Neocosmospora piperis and Neocucurbitaria cava.</title>
        <authorList>
            <person name="Hill R."/>
        </authorList>
    </citation>
    <scope>NUCLEOTIDE SEQUENCE</scope>
    <source>
        <strain evidence="3">IMI 360193</strain>
    </source>
</reference>
<dbReference type="Proteomes" id="UP001140562">
    <property type="component" value="Unassembled WGS sequence"/>
</dbReference>
<dbReference type="Pfam" id="PF15463">
    <property type="entry name" value="ECM11"/>
    <property type="match status" value="1"/>
</dbReference>
<dbReference type="AlphaFoldDB" id="A0A9W9BY66"/>
<feature type="compositionally biased region" description="Polar residues" evidence="1">
    <location>
        <begin position="98"/>
        <end position="132"/>
    </location>
</feature>
<evidence type="ECO:0000313" key="4">
    <source>
        <dbReference type="Proteomes" id="UP001140562"/>
    </source>
</evidence>
<dbReference type="PANTHER" id="PTHR28244">
    <property type="entry name" value="RNA POLYMERASE I-SPECIFIC TRANSCRIPTION INITIATION FACTOR RRN11"/>
    <property type="match status" value="1"/>
</dbReference>
<dbReference type="GO" id="GO:0070860">
    <property type="term" value="C:RNA polymerase I core factor complex"/>
    <property type="evidence" value="ECO:0007669"/>
    <property type="project" value="TreeGrafter"/>
</dbReference>
<feature type="compositionally biased region" description="Acidic residues" evidence="1">
    <location>
        <begin position="133"/>
        <end position="157"/>
    </location>
</feature>
<dbReference type="InterPro" id="IPR053029">
    <property type="entry name" value="RNA_pol_I-specific_init_factor"/>
</dbReference>
<organism evidence="3 4">
    <name type="scientific">Didymella glomerata</name>
    <dbReference type="NCBI Taxonomy" id="749621"/>
    <lineage>
        <taxon>Eukaryota</taxon>
        <taxon>Fungi</taxon>
        <taxon>Dikarya</taxon>
        <taxon>Ascomycota</taxon>
        <taxon>Pezizomycotina</taxon>
        <taxon>Dothideomycetes</taxon>
        <taxon>Pleosporomycetidae</taxon>
        <taxon>Pleosporales</taxon>
        <taxon>Pleosporineae</taxon>
        <taxon>Didymellaceae</taxon>
        <taxon>Didymella</taxon>
    </lineage>
</organism>
<evidence type="ECO:0000259" key="2">
    <source>
        <dbReference type="Pfam" id="PF15463"/>
    </source>
</evidence>
<sequence length="546" mass="61633">MSRLQNFVKGNSNGRPESPHQGPPRINPQRAAQAANLKVPMRAEVARPGTAQTSQGLHGHGESVAQNQPAFMQQQHLQRRPSGESQKRDQYDTDAESIDTTVNHSVVRLENTQLFDQQQFKPFDRQQFQPSNQEDESGDDEEEDEEDELDGQAEFPEDVQQYLDETGFAEASYGEQIQWLRETKPHVFPTVDGDSYPTTTEGNPTEVDEQQEQPVEHPDPPSPSPRRLAGQGQPPSMFNQQPQRPHHMLDTQNITPVPQQTLRVYQQGQQIRSQQRLESTAHGRNQPGQQHGNVEPPTSQPPSYSQSTREQSLAAPSAAHARPGTLAADAQSGLPQRSSRMPFAQPVMQNPVPRIAEPATTSERVSVTRTKAVPIIQQSVEHALVEPSPVQEHVQRLGDYDPELLSQMKYEELRDESFDKDPREQEPSLPEDMREKPLAERLRTAQQNLDPTGQVKFFSALPTTEWEEAGDWFLDQFSTIITKTREARQKKRKEAQGFEKEIEARHQHVAKKQRLVEGAMAKMQAQGEGLVPKSPRARKSPRPRRG</sequence>
<feature type="region of interest" description="Disordered" evidence="1">
    <location>
        <begin position="184"/>
        <end position="367"/>
    </location>
</feature>
<feature type="region of interest" description="Disordered" evidence="1">
    <location>
        <begin position="1"/>
        <end position="170"/>
    </location>
</feature>
<feature type="compositionally biased region" description="Polar residues" evidence="1">
    <location>
        <begin position="1"/>
        <end position="15"/>
    </location>
</feature>
<protein>
    <recommendedName>
        <fullName evidence="2">Extracellular mutant protein 11 C-terminal domain-containing protein</fullName>
    </recommendedName>
</protein>
<feature type="compositionally biased region" description="Basic and acidic residues" evidence="1">
    <location>
        <begin position="409"/>
        <end position="436"/>
    </location>
</feature>
<name>A0A9W9BY66_9PLEO</name>
<feature type="compositionally biased region" description="Basic and acidic residues" evidence="1">
    <location>
        <begin position="81"/>
        <end position="91"/>
    </location>
</feature>
<feature type="region of interest" description="Disordered" evidence="1">
    <location>
        <begin position="521"/>
        <end position="546"/>
    </location>
</feature>
<dbReference type="GO" id="GO:0017025">
    <property type="term" value="F:TBP-class protein binding"/>
    <property type="evidence" value="ECO:0007669"/>
    <property type="project" value="TreeGrafter"/>
</dbReference>
<dbReference type="OrthoDB" id="5346740at2759"/>
<dbReference type="InterPro" id="IPR029178">
    <property type="entry name" value="Ecm11_C"/>
</dbReference>
<feature type="compositionally biased region" description="Basic residues" evidence="1">
    <location>
        <begin position="535"/>
        <end position="546"/>
    </location>
</feature>
<feature type="domain" description="Extracellular mutant protein 11 C-terminal" evidence="2">
    <location>
        <begin position="399"/>
        <end position="530"/>
    </location>
</feature>
<comment type="caution">
    <text evidence="3">The sequence shown here is derived from an EMBL/GenBank/DDBJ whole genome shotgun (WGS) entry which is preliminary data.</text>
</comment>
<evidence type="ECO:0000313" key="3">
    <source>
        <dbReference type="EMBL" id="KAJ4333913.1"/>
    </source>
</evidence>
<gene>
    <name evidence="3" type="ORF">N0V87_007285</name>
</gene>
<feature type="compositionally biased region" description="Polar residues" evidence="1">
    <location>
        <begin position="64"/>
        <end position="76"/>
    </location>
</feature>
<dbReference type="PANTHER" id="PTHR28244:SF1">
    <property type="entry name" value="RNA POLYMERASE I-SPECIFIC TRANSCRIPTION INITIATION FACTOR RRN11"/>
    <property type="match status" value="1"/>
</dbReference>
<feature type="compositionally biased region" description="Polar residues" evidence="1">
    <location>
        <begin position="250"/>
        <end position="264"/>
    </location>
</feature>
<feature type="compositionally biased region" description="Polar residues" evidence="1">
    <location>
        <begin position="276"/>
        <end position="292"/>
    </location>
</feature>
<feature type="compositionally biased region" description="Polar residues" evidence="1">
    <location>
        <begin position="233"/>
        <end position="243"/>
    </location>
</feature>
<dbReference type="EMBL" id="JAPEUV010000086">
    <property type="protein sequence ID" value="KAJ4333913.1"/>
    <property type="molecule type" value="Genomic_DNA"/>
</dbReference>
<proteinExistence type="predicted"/>